<comment type="caution">
    <text evidence="1">The sequence shown here is derived from an EMBL/GenBank/DDBJ whole genome shotgun (WGS) entry which is preliminary data.</text>
</comment>
<dbReference type="Proteomes" id="UP001231197">
    <property type="component" value="Unassembled WGS sequence"/>
</dbReference>
<keyword evidence="2" id="KW-1185">Reference proteome</keyword>
<proteinExistence type="predicted"/>
<gene>
    <name evidence="1" type="ORF">QMA06_00905</name>
</gene>
<reference evidence="1 2" key="1">
    <citation type="journal article" date="2023" name="Int. J. Syst. Evol. Microbiol.">
        <title>Winogradskyella bathintestinalis sp. nov., isolated from the intestine of the deep-sea loosejaw dragonfish, Malacosteus niger.</title>
        <authorList>
            <person name="Uniacke-Lowe S."/>
            <person name="Johnson C.N."/>
            <person name="Stanton C."/>
            <person name="Hill C."/>
            <person name="Ross P."/>
        </authorList>
    </citation>
    <scope>NUCLEOTIDE SEQUENCE [LARGE SCALE GENOMIC DNA]</scope>
    <source>
        <strain evidence="1 2">APC 3343</strain>
    </source>
</reference>
<accession>A0ABT7ZQH6</accession>
<dbReference type="EMBL" id="JASDDK010000001">
    <property type="protein sequence ID" value="MDN3491260.1"/>
    <property type="molecule type" value="Genomic_DNA"/>
</dbReference>
<protein>
    <submittedName>
        <fullName evidence="1">Cell envelope biogenesis protein OmpA</fullName>
    </submittedName>
</protein>
<sequence>MSSANKTKNLEMQYNFKQYLYFLCVLLFTFKSEAQFKDTAKWKALFAVGVNYPTTDGFVKGSYAQSMNFPTVNLGIQHMLKQHYGVKLDFGFNRFKNSDETPEFKINYSRINAQFVYDPSTSLTFLPARLRTVLHAGPGLTFAKPLSTLKENKQSYLNLLGGLEIHYAINEKVSIYADTAYIYGITSLDDYNPALSGLGAFNGSVFNLTFGVAISLSGCQYCD</sequence>
<evidence type="ECO:0000313" key="1">
    <source>
        <dbReference type="EMBL" id="MDN3491260.1"/>
    </source>
</evidence>
<name>A0ABT7ZQH6_9FLAO</name>
<dbReference type="RefSeq" id="WP_290205002.1">
    <property type="nucleotide sequence ID" value="NZ_JASDDK010000001.1"/>
</dbReference>
<organism evidence="1 2">
    <name type="scientific">Winogradskyella bathintestinalis</name>
    <dbReference type="NCBI Taxonomy" id="3035208"/>
    <lineage>
        <taxon>Bacteria</taxon>
        <taxon>Pseudomonadati</taxon>
        <taxon>Bacteroidota</taxon>
        <taxon>Flavobacteriia</taxon>
        <taxon>Flavobacteriales</taxon>
        <taxon>Flavobacteriaceae</taxon>
        <taxon>Winogradskyella</taxon>
    </lineage>
</organism>
<dbReference type="Gene3D" id="2.40.160.20">
    <property type="match status" value="1"/>
</dbReference>
<evidence type="ECO:0000313" key="2">
    <source>
        <dbReference type="Proteomes" id="UP001231197"/>
    </source>
</evidence>